<accession>A0A067BX08</accession>
<reference evidence="2 3" key="1">
    <citation type="journal article" date="2013" name="PLoS Genet.">
        <title>Distinctive expansion of potential virulence genes in the genome of the oomycete fish pathogen Saprolegnia parasitica.</title>
        <authorList>
            <person name="Jiang R.H."/>
            <person name="de Bruijn I."/>
            <person name="Haas B.J."/>
            <person name="Belmonte R."/>
            <person name="Lobach L."/>
            <person name="Christie J."/>
            <person name="van den Ackerveken G."/>
            <person name="Bottin A."/>
            <person name="Bulone V."/>
            <person name="Diaz-Moreno S.M."/>
            <person name="Dumas B."/>
            <person name="Fan L."/>
            <person name="Gaulin E."/>
            <person name="Govers F."/>
            <person name="Grenville-Briggs L.J."/>
            <person name="Horner N.R."/>
            <person name="Levin J.Z."/>
            <person name="Mammella M."/>
            <person name="Meijer H.J."/>
            <person name="Morris P."/>
            <person name="Nusbaum C."/>
            <person name="Oome S."/>
            <person name="Phillips A.J."/>
            <person name="van Rooyen D."/>
            <person name="Rzeszutek E."/>
            <person name="Saraiva M."/>
            <person name="Secombes C.J."/>
            <person name="Seidl M.F."/>
            <person name="Snel B."/>
            <person name="Stassen J.H."/>
            <person name="Sykes S."/>
            <person name="Tripathy S."/>
            <person name="van den Berg H."/>
            <person name="Vega-Arreguin J.C."/>
            <person name="Wawra S."/>
            <person name="Young S.K."/>
            <person name="Zeng Q."/>
            <person name="Dieguez-Uribeondo J."/>
            <person name="Russ C."/>
            <person name="Tyler B.M."/>
            <person name="van West P."/>
        </authorList>
    </citation>
    <scope>NUCLEOTIDE SEQUENCE [LARGE SCALE GENOMIC DNA]</scope>
    <source>
        <strain evidence="2 3">CBS 223.65</strain>
    </source>
</reference>
<dbReference type="KEGG" id="spar:SPRG_11552"/>
<proteinExistence type="predicted"/>
<dbReference type="CDD" id="cd14686">
    <property type="entry name" value="bZIP"/>
    <property type="match status" value="1"/>
</dbReference>
<dbReference type="GeneID" id="24133581"/>
<sequence>MNVATPKPRGRPPKSKRPQSAAELKEHQRLQNRLKQQRFRERFFIERDALQDQLHALQAEVAALPKPATKITKALPWSEIASIFAEASNEALEEHRGLKAKQRKLLQLSERMAAWVASMSSTVAPKTLPKGTVWGQTTLLAEPTSRRLGLDWYSQHLLHNTDRMLQYSEFPANGNLADTVILDGQHDSVNVVMRIQHEFDLPLDAVMTGMRDPIWSLLRGDTRPYMVEFMNEEMVKSIDANIMIYRRTVFNPEESSYYVCREFSTPDRIVFVTGNFYHDELLPSNTQWCNRMCWFVLERVSPTKTRLRAVFFNASYIVNGRHISWREDAAMSEFDLGDGSEEAQVLRFKQALEEAYYPMVHADHHTLLEWAL</sequence>
<dbReference type="EMBL" id="KK583262">
    <property type="protein sequence ID" value="KDO22793.1"/>
    <property type="molecule type" value="Genomic_DNA"/>
</dbReference>
<protein>
    <recommendedName>
        <fullName evidence="4">BZIP domain-containing protein</fullName>
    </recommendedName>
</protein>
<dbReference type="OMA" id="HISWRED"/>
<evidence type="ECO:0000313" key="3">
    <source>
        <dbReference type="Proteomes" id="UP000030745"/>
    </source>
</evidence>
<evidence type="ECO:0000256" key="1">
    <source>
        <dbReference type="SAM" id="MobiDB-lite"/>
    </source>
</evidence>
<dbReference type="RefSeq" id="XP_012206467.1">
    <property type="nucleotide sequence ID" value="XM_012351077.1"/>
</dbReference>
<feature type="compositionally biased region" description="Basic residues" evidence="1">
    <location>
        <begin position="8"/>
        <end position="17"/>
    </location>
</feature>
<dbReference type="Proteomes" id="UP000030745">
    <property type="component" value="Unassembled WGS sequence"/>
</dbReference>
<gene>
    <name evidence="2" type="ORF">SPRG_11552</name>
</gene>
<organism evidence="2 3">
    <name type="scientific">Saprolegnia parasitica (strain CBS 223.65)</name>
    <dbReference type="NCBI Taxonomy" id="695850"/>
    <lineage>
        <taxon>Eukaryota</taxon>
        <taxon>Sar</taxon>
        <taxon>Stramenopiles</taxon>
        <taxon>Oomycota</taxon>
        <taxon>Saprolegniomycetes</taxon>
        <taxon>Saprolegniales</taxon>
        <taxon>Saprolegniaceae</taxon>
        <taxon>Saprolegnia</taxon>
    </lineage>
</organism>
<dbReference type="OrthoDB" id="62361at2759"/>
<keyword evidence="3" id="KW-1185">Reference proteome</keyword>
<feature type="region of interest" description="Disordered" evidence="1">
    <location>
        <begin position="1"/>
        <end position="26"/>
    </location>
</feature>
<dbReference type="VEuPathDB" id="FungiDB:SPRG_11552"/>
<evidence type="ECO:0000313" key="2">
    <source>
        <dbReference type="EMBL" id="KDO22793.1"/>
    </source>
</evidence>
<evidence type="ECO:0008006" key="4">
    <source>
        <dbReference type="Google" id="ProtNLM"/>
    </source>
</evidence>
<dbReference type="AlphaFoldDB" id="A0A067BX08"/>
<name>A0A067BX08_SAPPC</name>